<evidence type="ECO:0000256" key="4">
    <source>
        <dbReference type="ARBA" id="ARBA00023163"/>
    </source>
</evidence>
<dbReference type="AlphaFoldDB" id="A0A0F9X2E0"/>
<evidence type="ECO:0000313" key="9">
    <source>
        <dbReference type="Proteomes" id="UP000034112"/>
    </source>
</evidence>
<dbReference type="Proteomes" id="UP000034112">
    <property type="component" value="Unassembled WGS sequence"/>
</dbReference>
<name>A0A0F9X2E0_TRIHA</name>
<comment type="caution">
    <text evidence="8">The sequence shown here is derived from an EMBL/GenBank/DDBJ whole genome shotgun (WGS) entry which is preliminary data.</text>
</comment>
<dbReference type="GO" id="GO:0008270">
    <property type="term" value="F:zinc ion binding"/>
    <property type="evidence" value="ECO:0007669"/>
    <property type="project" value="InterPro"/>
</dbReference>
<evidence type="ECO:0000256" key="2">
    <source>
        <dbReference type="ARBA" id="ARBA00023015"/>
    </source>
</evidence>
<comment type="subcellular location">
    <subcellularLocation>
        <location evidence="1">Nucleus</location>
    </subcellularLocation>
</comment>
<dbReference type="PANTHER" id="PTHR46910">
    <property type="entry name" value="TRANSCRIPTION FACTOR PDR1"/>
    <property type="match status" value="1"/>
</dbReference>
<organism evidence="8 9">
    <name type="scientific">Trichoderma harzianum</name>
    <name type="common">Hypocrea lixii</name>
    <dbReference type="NCBI Taxonomy" id="5544"/>
    <lineage>
        <taxon>Eukaryota</taxon>
        <taxon>Fungi</taxon>
        <taxon>Dikarya</taxon>
        <taxon>Ascomycota</taxon>
        <taxon>Pezizomycotina</taxon>
        <taxon>Sordariomycetes</taxon>
        <taxon>Hypocreomycetidae</taxon>
        <taxon>Hypocreales</taxon>
        <taxon>Hypocreaceae</taxon>
        <taxon>Trichoderma</taxon>
    </lineage>
</organism>
<dbReference type="CDD" id="cd12148">
    <property type="entry name" value="fungal_TF_MHR"/>
    <property type="match status" value="1"/>
</dbReference>
<sequence length="676" mass="75488">MDARAPRKSNRGRRAKACDSCSRRKVRSHQSSVDLEQERQYALIASADFIPRPACTYRRLVANTKKKRSPDQKVAQTPDSITRMEIILAQRLSQHDDGKSPDPLSRGKALLANLGIMHLVVTPTYHGGILYSIATPHDSSLSSRRVYIQFENLTSSQSDLRNATSFTGIPLFSEKGQAWIESRTGSRMTPQTLCSFGRQWHSPRRLYLDSDTIAANAQPCELPQRSTLERYATVYCSSTICLIFPVLSEGLFVKTLDLAYPSPDSPSVVSARACVYSFLAVASILHIEDDSAATMSCESYLAAARSLIPQVTQEMTGDGLQTLVTLAIVYYFLGDLQSMGLFLSIATRFIFALKAHANPQDVARSYFSSPLSSNQASSPPISPVYDKNNRTHHLRDLFWTCYSLDKDLCIRTGQPSCLSDIHCDLTLPPDYSVKQNRHIQSHTISELGNRTVPMYPWELLLSQLKSRAYDALYSPMAHRKSQCELLESIRVLDESLEQWRLSLPPDFRPTLTFGKTTPVSADVSMQSSMVRLAYYHFVAIIHRASGRCMTQSPGNYHEGVRSSFNLSLDASRSTLVYLRVALHVITDDCFWVIIYYPISAILSLFSNILSSPLDETAPGDLEILKSAPTLFRSIPIRKLTLAELTHLKLLDAFSMELARLGELAIQKARGDVPTHG</sequence>
<dbReference type="GO" id="GO:0003700">
    <property type="term" value="F:DNA-binding transcription factor activity"/>
    <property type="evidence" value="ECO:0007669"/>
    <property type="project" value="InterPro"/>
</dbReference>
<dbReference type="InterPro" id="IPR007219">
    <property type="entry name" value="XnlR_reg_dom"/>
</dbReference>
<evidence type="ECO:0000256" key="3">
    <source>
        <dbReference type="ARBA" id="ARBA00023125"/>
    </source>
</evidence>
<accession>A0A0F9X2E0</accession>
<dbReference type="Pfam" id="PF04082">
    <property type="entry name" value="Fungal_trans"/>
    <property type="match status" value="1"/>
</dbReference>
<dbReference type="PANTHER" id="PTHR46910:SF37">
    <property type="entry name" value="ZN(II)2CYS6 TRANSCRIPTION FACTOR (EUROFUNG)"/>
    <property type="match status" value="1"/>
</dbReference>
<keyword evidence="5" id="KW-0539">Nucleus</keyword>
<feature type="region of interest" description="Disordered" evidence="6">
    <location>
        <begin position="1"/>
        <end position="33"/>
    </location>
</feature>
<dbReference type="InterPro" id="IPR050987">
    <property type="entry name" value="AtrR-like"/>
</dbReference>
<dbReference type="EMBL" id="JOKZ01000331">
    <property type="protein sequence ID" value="KKO99390.1"/>
    <property type="molecule type" value="Genomic_DNA"/>
</dbReference>
<evidence type="ECO:0000256" key="6">
    <source>
        <dbReference type="SAM" id="MobiDB-lite"/>
    </source>
</evidence>
<protein>
    <submittedName>
        <fullName evidence="8">Fungal specific transcription factor domain-containing protein</fullName>
    </submittedName>
</protein>
<keyword evidence="3" id="KW-0238">DNA-binding</keyword>
<evidence type="ECO:0000313" key="8">
    <source>
        <dbReference type="EMBL" id="KKO99390.1"/>
    </source>
</evidence>
<gene>
    <name evidence="8" type="ORF">THAR02_08515</name>
</gene>
<dbReference type="OMA" id="VKGECFW"/>
<keyword evidence="2" id="KW-0805">Transcription regulation</keyword>
<dbReference type="SMART" id="SM00906">
    <property type="entry name" value="Fungal_trans"/>
    <property type="match status" value="1"/>
</dbReference>
<proteinExistence type="predicted"/>
<evidence type="ECO:0000259" key="7">
    <source>
        <dbReference type="SMART" id="SM00906"/>
    </source>
</evidence>
<evidence type="ECO:0000256" key="1">
    <source>
        <dbReference type="ARBA" id="ARBA00004123"/>
    </source>
</evidence>
<dbReference type="GO" id="GO:0003677">
    <property type="term" value="F:DNA binding"/>
    <property type="evidence" value="ECO:0007669"/>
    <property type="project" value="UniProtKB-KW"/>
</dbReference>
<feature type="compositionally biased region" description="Basic residues" evidence="6">
    <location>
        <begin position="1"/>
        <end position="15"/>
    </location>
</feature>
<dbReference type="GO" id="GO:0005634">
    <property type="term" value="C:nucleus"/>
    <property type="evidence" value="ECO:0007669"/>
    <property type="project" value="UniProtKB-SubCell"/>
</dbReference>
<feature type="domain" description="Xylanolytic transcriptional activator regulatory" evidence="7">
    <location>
        <begin position="339"/>
        <end position="434"/>
    </location>
</feature>
<dbReference type="OrthoDB" id="4116913at2759"/>
<dbReference type="GO" id="GO:0006351">
    <property type="term" value="P:DNA-templated transcription"/>
    <property type="evidence" value="ECO:0007669"/>
    <property type="project" value="InterPro"/>
</dbReference>
<reference evidence="9" key="1">
    <citation type="journal article" date="2015" name="Genome Announc.">
        <title>Draft whole-genome sequence of the biocontrol agent Trichoderma harzianum T6776.</title>
        <authorList>
            <person name="Baroncelli R."/>
            <person name="Piaggeschi G."/>
            <person name="Fiorini L."/>
            <person name="Bertolini E."/>
            <person name="Zapparata A."/>
            <person name="Pe M.E."/>
            <person name="Sarrocco S."/>
            <person name="Vannacci G."/>
        </authorList>
    </citation>
    <scope>NUCLEOTIDE SEQUENCE [LARGE SCALE GENOMIC DNA]</scope>
    <source>
        <strain evidence="9">T6776</strain>
    </source>
</reference>
<evidence type="ECO:0000256" key="5">
    <source>
        <dbReference type="ARBA" id="ARBA00023242"/>
    </source>
</evidence>
<keyword evidence="4" id="KW-0804">Transcription</keyword>